<name>A0ACB6QI69_9PLEO</name>
<organism evidence="1 2">
    <name type="scientific">Lindgomyces ingoldianus</name>
    <dbReference type="NCBI Taxonomy" id="673940"/>
    <lineage>
        <taxon>Eukaryota</taxon>
        <taxon>Fungi</taxon>
        <taxon>Dikarya</taxon>
        <taxon>Ascomycota</taxon>
        <taxon>Pezizomycotina</taxon>
        <taxon>Dothideomycetes</taxon>
        <taxon>Pleosporomycetidae</taxon>
        <taxon>Pleosporales</taxon>
        <taxon>Lindgomycetaceae</taxon>
        <taxon>Lindgomyces</taxon>
    </lineage>
</organism>
<accession>A0ACB6QI69</accession>
<evidence type="ECO:0000313" key="1">
    <source>
        <dbReference type="EMBL" id="KAF2466571.1"/>
    </source>
</evidence>
<sequence>MEYCYSKECNLKLSEAEGLEIDVVFRMHKDWAKEVKGTLDMQKEWNMHVSSIDGYNGGLGRQYQFMSATIPECLPERLEIISYANEFAFLYDDKLENMDTINPAAESYGLLDAFSDVLNQQSSASSRREKKLQAKILSKMMAIDGRRAAVMMNSWATFVNSAARVRVSPPDTLEEYIPARVIDAGELIWFGFITFGMALTIPDNEYEKCHTLAKPAYAALGLTNDLFSWNKERDAARRAGQTCVFNAIWVIMREKSVTEAEAKMICRAEIRRWISTYRCIVDNAKEDMSLSKDLRTYLEALLLSYVGNLVWSITCPRYNEYPCR</sequence>
<gene>
    <name evidence="1" type="ORF">BDR25DRAFT_377144</name>
</gene>
<keyword evidence="2" id="KW-1185">Reference proteome</keyword>
<evidence type="ECO:0000313" key="2">
    <source>
        <dbReference type="Proteomes" id="UP000799755"/>
    </source>
</evidence>
<proteinExistence type="predicted"/>
<dbReference type="Proteomes" id="UP000799755">
    <property type="component" value="Unassembled WGS sequence"/>
</dbReference>
<protein>
    <submittedName>
        <fullName evidence="1">Terpenoid synthase</fullName>
    </submittedName>
</protein>
<reference evidence="1" key="1">
    <citation type="journal article" date="2020" name="Stud. Mycol.">
        <title>101 Dothideomycetes genomes: a test case for predicting lifestyles and emergence of pathogens.</title>
        <authorList>
            <person name="Haridas S."/>
            <person name="Albert R."/>
            <person name="Binder M."/>
            <person name="Bloem J."/>
            <person name="Labutti K."/>
            <person name="Salamov A."/>
            <person name="Andreopoulos B."/>
            <person name="Baker S."/>
            <person name="Barry K."/>
            <person name="Bills G."/>
            <person name="Bluhm B."/>
            <person name="Cannon C."/>
            <person name="Castanera R."/>
            <person name="Culley D."/>
            <person name="Daum C."/>
            <person name="Ezra D."/>
            <person name="Gonzalez J."/>
            <person name="Henrissat B."/>
            <person name="Kuo A."/>
            <person name="Liang C."/>
            <person name="Lipzen A."/>
            <person name="Lutzoni F."/>
            <person name="Magnuson J."/>
            <person name="Mondo S."/>
            <person name="Nolan M."/>
            <person name="Ohm R."/>
            <person name="Pangilinan J."/>
            <person name="Park H.-J."/>
            <person name="Ramirez L."/>
            <person name="Alfaro M."/>
            <person name="Sun H."/>
            <person name="Tritt A."/>
            <person name="Yoshinaga Y."/>
            <person name="Zwiers L.-H."/>
            <person name="Turgeon B."/>
            <person name="Goodwin S."/>
            <person name="Spatafora J."/>
            <person name="Crous P."/>
            <person name="Grigoriev I."/>
        </authorList>
    </citation>
    <scope>NUCLEOTIDE SEQUENCE</scope>
    <source>
        <strain evidence="1">ATCC 200398</strain>
    </source>
</reference>
<dbReference type="EMBL" id="MU003524">
    <property type="protein sequence ID" value="KAF2466571.1"/>
    <property type="molecule type" value="Genomic_DNA"/>
</dbReference>
<comment type="caution">
    <text evidence="1">The sequence shown here is derived from an EMBL/GenBank/DDBJ whole genome shotgun (WGS) entry which is preliminary data.</text>
</comment>